<evidence type="ECO:0000256" key="1">
    <source>
        <dbReference type="SAM" id="MobiDB-lite"/>
    </source>
</evidence>
<feature type="domain" description="Transposase Helix-turn-helix" evidence="2">
    <location>
        <begin position="233"/>
        <end position="280"/>
    </location>
</feature>
<accession>A0A7D9J3D9</accession>
<name>A0A7D9J3D9_PARCT</name>
<feature type="region of interest" description="Disordered" evidence="1">
    <location>
        <begin position="120"/>
        <end position="147"/>
    </location>
</feature>
<protein>
    <recommendedName>
        <fullName evidence="2">Transposase Helix-turn-helix domain-containing protein</fullName>
    </recommendedName>
</protein>
<dbReference type="Pfam" id="PF13613">
    <property type="entry name" value="HTH_Tnp_4"/>
    <property type="match status" value="1"/>
</dbReference>
<dbReference type="InterPro" id="IPR027805">
    <property type="entry name" value="Transposase_HTH_dom"/>
</dbReference>
<comment type="caution">
    <text evidence="3">The sequence shown here is derived from an EMBL/GenBank/DDBJ whole genome shotgun (WGS) entry which is preliminary data.</text>
</comment>
<sequence>MADTLQQWEDFVALLAAVSALKETKTQDFLMFRKLYTTRVKKHGICRNVDWQNGYQSLIVLQLPMETSKIRWFAHFISTPCHSSTTHSTNDGCLERYNHSKERTKKRHFDNTTSVDNIIQQSNDGNSVITPREQSENNEPDIDFVNNSDEDQKLKKSIPVANLVASQIQTDMTMVDIDLLTYRSTKNLSHDNFASEAFFQGDNEKVKFYTGLPGLAVVMVLFELIKPGLVVRNSLTKFQQFLLTLMRLRLNLSVQDLAYRFGVHASTVSRHELSDLLADKTGTKSDTTYVL</sequence>
<dbReference type="PANTHER" id="PTHR23080">
    <property type="entry name" value="THAP DOMAIN PROTEIN"/>
    <property type="match status" value="1"/>
</dbReference>
<dbReference type="EMBL" id="CACRXK020011241">
    <property type="protein sequence ID" value="CAB4021047.1"/>
    <property type="molecule type" value="Genomic_DNA"/>
</dbReference>
<dbReference type="OrthoDB" id="5961712at2759"/>
<dbReference type="Proteomes" id="UP001152795">
    <property type="component" value="Unassembled WGS sequence"/>
</dbReference>
<feature type="compositionally biased region" description="Polar residues" evidence="1">
    <location>
        <begin position="120"/>
        <end position="129"/>
    </location>
</feature>
<proteinExistence type="predicted"/>
<evidence type="ECO:0000313" key="4">
    <source>
        <dbReference type="Proteomes" id="UP001152795"/>
    </source>
</evidence>
<dbReference type="AlphaFoldDB" id="A0A7D9J3D9"/>
<evidence type="ECO:0000313" key="3">
    <source>
        <dbReference type="EMBL" id="CAB4021047.1"/>
    </source>
</evidence>
<reference evidence="3" key="1">
    <citation type="submission" date="2020-04" db="EMBL/GenBank/DDBJ databases">
        <authorList>
            <person name="Alioto T."/>
            <person name="Alioto T."/>
            <person name="Gomez Garrido J."/>
        </authorList>
    </citation>
    <scope>NUCLEOTIDE SEQUENCE</scope>
    <source>
        <strain evidence="3">A484AB</strain>
    </source>
</reference>
<organism evidence="3 4">
    <name type="scientific">Paramuricea clavata</name>
    <name type="common">Red gorgonian</name>
    <name type="synonym">Violescent sea-whip</name>
    <dbReference type="NCBI Taxonomy" id="317549"/>
    <lineage>
        <taxon>Eukaryota</taxon>
        <taxon>Metazoa</taxon>
        <taxon>Cnidaria</taxon>
        <taxon>Anthozoa</taxon>
        <taxon>Octocorallia</taxon>
        <taxon>Malacalcyonacea</taxon>
        <taxon>Plexauridae</taxon>
        <taxon>Paramuricea</taxon>
    </lineage>
</organism>
<gene>
    <name evidence="3" type="ORF">PACLA_8A080675</name>
</gene>
<evidence type="ECO:0000259" key="2">
    <source>
        <dbReference type="Pfam" id="PF13613"/>
    </source>
</evidence>
<keyword evidence="4" id="KW-1185">Reference proteome</keyword>